<evidence type="ECO:0000256" key="1">
    <source>
        <dbReference type="SAM" id="MobiDB-lite"/>
    </source>
</evidence>
<dbReference type="PATRIC" id="fig|158500.4.peg.4824"/>
<dbReference type="AlphaFoldDB" id="A0A031JKR6"/>
<reference evidence="3 4" key="1">
    <citation type="submission" date="2014-03" db="EMBL/GenBank/DDBJ databases">
        <title>Whole genome sequence of Novosphingobium resinovorum KF1.</title>
        <authorList>
            <person name="Gan H.M."/>
            <person name="Gan H.Y."/>
            <person name="Chew T.H."/>
            <person name="Savka M.A."/>
        </authorList>
    </citation>
    <scope>NUCLEOTIDE SEQUENCE [LARGE SCALE GENOMIC DNA]</scope>
    <source>
        <strain evidence="3 4">KF1</strain>
    </source>
</reference>
<gene>
    <name evidence="3" type="ORF">BV97_04749</name>
</gene>
<protein>
    <submittedName>
        <fullName evidence="3">Uncharacterized protein</fullName>
    </submittedName>
</protein>
<dbReference type="RefSeq" id="WP_036529378.1">
    <property type="nucleotide sequence ID" value="NZ_JFYZ01000042.1"/>
</dbReference>
<organism evidence="3 4">
    <name type="scientific">Novosphingobium resinovorum</name>
    <dbReference type="NCBI Taxonomy" id="158500"/>
    <lineage>
        <taxon>Bacteria</taxon>
        <taxon>Pseudomonadati</taxon>
        <taxon>Pseudomonadota</taxon>
        <taxon>Alphaproteobacteria</taxon>
        <taxon>Sphingomonadales</taxon>
        <taxon>Sphingomonadaceae</taxon>
        <taxon>Novosphingobium</taxon>
    </lineage>
</organism>
<feature type="region of interest" description="Disordered" evidence="1">
    <location>
        <begin position="148"/>
        <end position="189"/>
    </location>
</feature>
<feature type="compositionally biased region" description="Polar residues" evidence="1">
    <location>
        <begin position="171"/>
        <end position="189"/>
    </location>
</feature>
<evidence type="ECO:0000256" key="2">
    <source>
        <dbReference type="SAM" id="SignalP"/>
    </source>
</evidence>
<evidence type="ECO:0000313" key="3">
    <source>
        <dbReference type="EMBL" id="EZP74684.1"/>
    </source>
</evidence>
<keyword evidence="2" id="KW-0732">Signal</keyword>
<feature type="compositionally biased region" description="Polar residues" evidence="1">
    <location>
        <begin position="148"/>
        <end position="163"/>
    </location>
</feature>
<comment type="caution">
    <text evidence="3">The sequence shown here is derived from an EMBL/GenBank/DDBJ whole genome shotgun (WGS) entry which is preliminary data.</text>
</comment>
<accession>A0A031JKR6</accession>
<dbReference type="Proteomes" id="UP000024329">
    <property type="component" value="Unassembled WGS sequence"/>
</dbReference>
<name>A0A031JKR6_9SPHN</name>
<feature type="signal peptide" evidence="2">
    <location>
        <begin position="1"/>
        <end position="24"/>
    </location>
</feature>
<evidence type="ECO:0000313" key="4">
    <source>
        <dbReference type="Proteomes" id="UP000024329"/>
    </source>
</evidence>
<sequence length="189" mass="19842">MRTTHKLLLGGCLAASLVCGVAYAASHEHKMTVNLPGGEIAHITYFGDTPPQVKISQAQPDQIDFVETAFQPFAQIDRISALMDAQMNAMMRRVVDLHVQSADGTASEAPHFVSFSGLPKGAQVHYSYSSTTIGPNGCAQSVTWTSDGTANAQPKMTKTSTGDCSAAAKPQMQTTSGSAQAQAGPSHTT</sequence>
<proteinExistence type="predicted"/>
<feature type="chain" id="PRO_5001556737" evidence="2">
    <location>
        <begin position="25"/>
        <end position="189"/>
    </location>
</feature>
<dbReference type="EMBL" id="JFYZ01000042">
    <property type="protein sequence ID" value="EZP74684.1"/>
    <property type="molecule type" value="Genomic_DNA"/>
</dbReference>
<dbReference type="eggNOG" id="ENOG502ZXZW">
    <property type="taxonomic scope" value="Bacteria"/>
</dbReference>